<protein>
    <submittedName>
        <fullName evidence="1">Uncharacterized protein</fullName>
    </submittedName>
</protein>
<evidence type="ECO:0000313" key="2">
    <source>
        <dbReference type="Proteomes" id="UP000243975"/>
    </source>
</evidence>
<reference evidence="1 2" key="1">
    <citation type="journal article" date="2016" name="Sci. Rep.">
        <title>The genome sequence of the outbreeding globe artichoke constructed de novo incorporating a phase-aware low-pass sequencing strategy of F1 progeny.</title>
        <authorList>
            <person name="Scaglione D."/>
            <person name="Reyes-Chin-Wo S."/>
            <person name="Acquadro A."/>
            <person name="Froenicke L."/>
            <person name="Portis E."/>
            <person name="Beitel C."/>
            <person name="Tirone M."/>
            <person name="Mauro R."/>
            <person name="Lo Monaco A."/>
            <person name="Mauromicale G."/>
            <person name="Faccioli P."/>
            <person name="Cattivelli L."/>
            <person name="Rieseberg L."/>
            <person name="Michelmore R."/>
            <person name="Lanteri S."/>
        </authorList>
    </citation>
    <scope>NUCLEOTIDE SEQUENCE [LARGE SCALE GENOMIC DNA]</scope>
    <source>
        <strain evidence="1">2C</strain>
    </source>
</reference>
<accession>A0A103Y8C1</accession>
<organism evidence="1 2">
    <name type="scientific">Cynara cardunculus var. scolymus</name>
    <name type="common">Globe artichoke</name>
    <name type="synonym">Cynara scolymus</name>
    <dbReference type="NCBI Taxonomy" id="59895"/>
    <lineage>
        <taxon>Eukaryota</taxon>
        <taxon>Viridiplantae</taxon>
        <taxon>Streptophyta</taxon>
        <taxon>Embryophyta</taxon>
        <taxon>Tracheophyta</taxon>
        <taxon>Spermatophyta</taxon>
        <taxon>Magnoliopsida</taxon>
        <taxon>eudicotyledons</taxon>
        <taxon>Gunneridae</taxon>
        <taxon>Pentapetalae</taxon>
        <taxon>asterids</taxon>
        <taxon>campanulids</taxon>
        <taxon>Asterales</taxon>
        <taxon>Asteraceae</taxon>
        <taxon>Carduoideae</taxon>
        <taxon>Cardueae</taxon>
        <taxon>Carduinae</taxon>
        <taxon>Cynara</taxon>
    </lineage>
</organism>
<sequence length="10" mass="1140">MLINILLHSS</sequence>
<dbReference type="Proteomes" id="UP000243975">
    <property type="component" value="Unassembled WGS sequence"/>
</dbReference>
<name>A0A103Y8C1_CYNCS</name>
<proteinExistence type="predicted"/>
<dbReference type="EMBL" id="LEKV01002145">
    <property type="protein sequence ID" value="KVI04401.1"/>
    <property type="molecule type" value="Genomic_DNA"/>
</dbReference>
<comment type="caution">
    <text evidence="1">The sequence shown here is derived from an EMBL/GenBank/DDBJ whole genome shotgun (WGS) entry which is preliminary data.</text>
</comment>
<evidence type="ECO:0000313" key="1">
    <source>
        <dbReference type="EMBL" id="KVI04401.1"/>
    </source>
</evidence>
<keyword evidence="2" id="KW-1185">Reference proteome</keyword>
<gene>
    <name evidence="1" type="ORF">Ccrd_017284</name>
</gene>